<dbReference type="EMBL" id="CM017884">
    <property type="protein sequence ID" value="KAG1366993.1"/>
    <property type="molecule type" value="Genomic_DNA"/>
</dbReference>
<evidence type="ECO:0000313" key="2">
    <source>
        <dbReference type="Proteomes" id="UP000797356"/>
    </source>
</evidence>
<dbReference type="Proteomes" id="UP000797356">
    <property type="component" value="Chromosome 13"/>
</dbReference>
<gene>
    <name evidence="1" type="ORF">COCNU_13G007830</name>
</gene>
<accession>A0A8K0NBR5</accession>
<reference evidence="1" key="2">
    <citation type="submission" date="2019-07" db="EMBL/GenBank/DDBJ databases">
        <authorList>
            <person name="Yang Y."/>
            <person name="Bocs S."/>
            <person name="Baudouin L."/>
        </authorList>
    </citation>
    <scope>NUCLEOTIDE SEQUENCE</scope>
    <source>
        <tissue evidence="1">Spear leaf of Hainan Tall coconut</tissue>
    </source>
</reference>
<sequence length="101" mass="10907">MMAPDSSSERAIPTPCSPSEASLQIWINSEKAMQLIKIAFSLTLAASICDALSTFLASSIVIPLLSATISSFTFSAGGGERSSRQMWSGLRLRIRSRRRSP</sequence>
<proteinExistence type="predicted"/>
<name>A0A8K0NBR5_COCNU</name>
<organism evidence="1 2">
    <name type="scientific">Cocos nucifera</name>
    <name type="common">Coconut palm</name>
    <dbReference type="NCBI Taxonomy" id="13894"/>
    <lineage>
        <taxon>Eukaryota</taxon>
        <taxon>Viridiplantae</taxon>
        <taxon>Streptophyta</taxon>
        <taxon>Embryophyta</taxon>
        <taxon>Tracheophyta</taxon>
        <taxon>Spermatophyta</taxon>
        <taxon>Magnoliopsida</taxon>
        <taxon>Liliopsida</taxon>
        <taxon>Arecaceae</taxon>
        <taxon>Arecoideae</taxon>
        <taxon>Cocoseae</taxon>
        <taxon>Attaleinae</taxon>
        <taxon>Cocos</taxon>
    </lineage>
</organism>
<evidence type="ECO:0000313" key="1">
    <source>
        <dbReference type="EMBL" id="KAG1366993.1"/>
    </source>
</evidence>
<comment type="caution">
    <text evidence="1">The sequence shown here is derived from an EMBL/GenBank/DDBJ whole genome shotgun (WGS) entry which is preliminary data.</text>
</comment>
<dbReference type="AlphaFoldDB" id="A0A8K0NBR5"/>
<protein>
    <submittedName>
        <fullName evidence="1">Uncharacterized protein</fullName>
    </submittedName>
</protein>
<keyword evidence="2" id="KW-1185">Reference proteome</keyword>
<reference evidence="1" key="1">
    <citation type="journal article" date="2017" name="Gigascience">
        <title>The genome draft of coconut (Cocos nucifera).</title>
        <authorList>
            <person name="Xiao Y."/>
            <person name="Xu P."/>
            <person name="Fan H."/>
            <person name="Baudouin L."/>
            <person name="Xia W."/>
            <person name="Bocs S."/>
            <person name="Xu J."/>
            <person name="Li Q."/>
            <person name="Guo A."/>
            <person name="Zhou L."/>
            <person name="Li J."/>
            <person name="Wu Y."/>
            <person name="Ma Z."/>
            <person name="Armero A."/>
            <person name="Issali A.E."/>
            <person name="Liu N."/>
            <person name="Peng M."/>
            <person name="Yang Y."/>
        </authorList>
    </citation>
    <scope>NUCLEOTIDE SEQUENCE</scope>
    <source>
        <tissue evidence="1">Spear leaf of Hainan Tall coconut</tissue>
    </source>
</reference>